<name>A0AAD4TEC5_9MAGN</name>
<keyword evidence="3" id="KW-1185">Reference proteome</keyword>
<feature type="compositionally biased region" description="Basic residues" evidence="1">
    <location>
        <begin position="503"/>
        <end position="515"/>
    </location>
</feature>
<feature type="region of interest" description="Disordered" evidence="1">
    <location>
        <begin position="118"/>
        <end position="158"/>
    </location>
</feature>
<sequence length="535" mass="59389">MEEGVQGSAVKNAEVDKSQEEEEIAAVPLDEKVLEDSQASVLKKKVDSDKVEELKKAKRPKKVLKKSKKKVEEVQSSAAKKGEEDKSNEEEEIDDALVLEKVVQDSQASVIERKVASHKVEESKKAKGPKKVLNKKLKKTVEAVQGGGKKEGEDKAKEEEEISAVSMVGKVLEVTQSSVLKRKIGLDKEEELKKAKRFKKVLKKSSKKVEEVQSSAAKKGEEDKSNEEEEIDDALVLEKVVQDSQASVIEWKVASHKVEESKKAKGPKKVLNKKLKKTVEAVQGGGKKEGEDKAKEEEEISAVSVVGKVLEVTQSSVLKRKIGLDKEEELKKSKRFKKVLKKSSKKAEEVQSSAAKKYDVEVPELLQASIRPVTEDSQNEEVTFCPERATESVAALPKVAKVVNKSEVGEPTKKASSSDLVHQKEKLEEEELKKAKRPKKILKKIKKKVEVVQGSGAQKEGGDKSEVEDIVAVSMVEEILEDSYGSLLKRKLVLDTVEEPQKTKRPKKLLKKLKKKVEEVQGSAPKQEEEDKSEV</sequence>
<feature type="region of interest" description="Disordered" evidence="1">
    <location>
        <begin position="498"/>
        <end position="535"/>
    </location>
</feature>
<proteinExistence type="predicted"/>
<evidence type="ECO:0000313" key="2">
    <source>
        <dbReference type="EMBL" id="KAI3953068.1"/>
    </source>
</evidence>
<feature type="region of interest" description="Disordered" evidence="1">
    <location>
        <begin position="46"/>
        <end position="95"/>
    </location>
</feature>
<feature type="compositionally biased region" description="Basic residues" evidence="1">
    <location>
        <begin position="56"/>
        <end position="69"/>
    </location>
</feature>
<gene>
    <name evidence="2" type="ORF">MKW98_020263</name>
</gene>
<feature type="compositionally biased region" description="Basic and acidic residues" evidence="1">
    <location>
        <begin position="46"/>
        <end position="55"/>
    </location>
</feature>
<dbReference type="AlphaFoldDB" id="A0AAD4TEC5"/>
<reference evidence="2" key="1">
    <citation type="submission" date="2022-04" db="EMBL/GenBank/DDBJ databases">
        <title>A functionally conserved STORR gene fusion in Papaver species that diverged 16.8 million years ago.</title>
        <authorList>
            <person name="Catania T."/>
        </authorList>
    </citation>
    <scope>NUCLEOTIDE SEQUENCE</scope>
    <source>
        <strain evidence="2">S-188037</strain>
    </source>
</reference>
<feature type="compositionally biased region" description="Basic and acidic residues" evidence="1">
    <location>
        <begin position="148"/>
        <end position="158"/>
    </location>
</feature>
<feature type="region of interest" description="Disordered" evidence="1">
    <location>
        <begin position="204"/>
        <end position="230"/>
    </location>
</feature>
<dbReference type="EMBL" id="JAJJMB010002072">
    <property type="protein sequence ID" value="KAI3953068.1"/>
    <property type="molecule type" value="Genomic_DNA"/>
</dbReference>
<feature type="compositionally biased region" description="Basic and acidic residues" evidence="1">
    <location>
        <begin position="526"/>
        <end position="535"/>
    </location>
</feature>
<comment type="caution">
    <text evidence="2">The sequence shown here is derived from an EMBL/GenBank/DDBJ whole genome shotgun (WGS) entry which is preliminary data.</text>
</comment>
<feature type="region of interest" description="Disordered" evidence="1">
    <location>
        <begin position="1"/>
        <end position="30"/>
    </location>
</feature>
<feature type="compositionally biased region" description="Basic residues" evidence="1">
    <location>
        <begin position="126"/>
        <end position="138"/>
    </location>
</feature>
<feature type="compositionally biased region" description="Acidic residues" evidence="1">
    <location>
        <begin position="86"/>
        <end position="95"/>
    </location>
</feature>
<dbReference type="Proteomes" id="UP001202328">
    <property type="component" value="Unassembled WGS sequence"/>
</dbReference>
<evidence type="ECO:0000256" key="1">
    <source>
        <dbReference type="SAM" id="MobiDB-lite"/>
    </source>
</evidence>
<protein>
    <submittedName>
        <fullName evidence="2">Uncharacterized protein</fullName>
    </submittedName>
</protein>
<accession>A0AAD4TEC5</accession>
<evidence type="ECO:0000313" key="3">
    <source>
        <dbReference type="Proteomes" id="UP001202328"/>
    </source>
</evidence>
<organism evidence="2 3">
    <name type="scientific">Papaver atlanticum</name>
    <dbReference type="NCBI Taxonomy" id="357466"/>
    <lineage>
        <taxon>Eukaryota</taxon>
        <taxon>Viridiplantae</taxon>
        <taxon>Streptophyta</taxon>
        <taxon>Embryophyta</taxon>
        <taxon>Tracheophyta</taxon>
        <taxon>Spermatophyta</taxon>
        <taxon>Magnoliopsida</taxon>
        <taxon>Ranunculales</taxon>
        <taxon>Papaveraceae</taxon>
        <taxon>Papaveroideae</taxon>
        <taxon>Papaver</taxon>
    </lineage>
</organism>